<feature type="signal peptide" evidence="8">
    <location>
        <begin position="1"/>
        <end position="21"/>
    </location>
</feature>
<dbReference type="Gene3D" id="1.20.1250.20">
    <property type="entry name" value="MFS general substrate transporter like domains"/>
    <property type="match status" value="1"/>
</dbReference>
<feature type="transmembrane region" description="Helical" evidence="7">
    <location>
        <begin position="72"/>
        <end position="89"/>
    </location>
</feature>
<feature type="transmembrane region" description="Helical" evidence="7">
    <location>
        <begin position="127"/>
        <end position="153"/>
    </location>
</feature>
<dbReference type="PANTHER" id="PTHR43124:SF3">
    <property type="entry name" value="CHLORAMPHENICOL EFFLUX PUMP RV0191"/>
    <property type="match status" value="1"/>
</dbReference>
<gene>
    <name evidence="10" type="ORF">FCC1311_078122</name>
</gene>
<evidence type="ECO:0000256" key="6">
    <source>
        <dbReference type="SAM" id="MobiDB-lite"/>
    </source>
</evidence>
<dbReference type="Pfam" id="PF07690">
    <property type="entry name" value="MFS_1"/>
    <property type="match status" value="1"/>
</dbReference>
<feature type="transmembrane region" description="Helical" evidence="7">
    <location>
        <begin position="44"/>
        <end position="65"/>
    </location>
</feature>
<keyword evidence="4 7" id="KW-1133">Transmembrane helix</keyword>
<evidence type="ECO:0000313" key="10">
    <source>
        <dbReference type="EMBL" id="GBG31587.1"/>
    </source>
</evidence>
<feature type="chain" id="PRO_5015350374" description="Major facilitator superfamily (MFS) profile domain-containing protein" evidence="8">
    <location>
        <begin position="22"/>
        <end position="461"/>
    </location>
</feature>
<feature type="transmembrane region" description="Helical" evidence="7">
    <location>
        <begin position="332"/>
        <end position="354"/>
    </location>
</feature>
<reference evidence="10 11" key="1">
    <citation type="submission" date="2017-12" db="EMBL/GenBank/DDBJ databases">
        <title>Sequencing, de novo assembly and annotation of complete genome of a new Thraustochytrid species, strain FCC1311.</title>
        <authorList>
            <person name="Sedici K."/>
            <person name="Godart F."/>
            <person name="Aiese Cigliano R."/>
            <person name="Sanseverino W."/>
            <person name="Barakat M."/>
            <person name="Ortet P."/>
            <person name="Marechal E."/>
            <person name="Cagnac O."/>
            <person name="Amato A."/>
        </authorList>
    </citation>
    <scope>NUCLEOTIDE SEQUENCE [LARGE SCALE GENOMIC DNA]</scope>
</reference>
<feature type="compositionally biased region" description="Acidic residues" evidence="6">
    <location>
        <begin position="431"/>
        <end position="441"/>
    </location>
</feature>
<dbReference type="Proteomes" id="UP000241890">
    <property type="component" value="Unassembled WGS sequence"/>
</dbReference>
<feature type="region of interest" description="Disordered" evidence="6">
    <location>
        <begin position="424"/>
        <end position="461"/>
    </location>
</feature>
<feature type="transmembrane region" description="Helical" evidence="7">
    <location>
        <begin position="398"/>
        <end position="420"/>
    </location>
</feature>
<evidence type="ECO:0000256" key="2">
    <source>
        <dbReference type="ARBA" id="ARBA00022475"/>
    </source>
</evidence>
<keyword evidence="3 7" id="KW-0812">Transmembrane</keyword>
<comment type="subcellular location">
    <subcellularLocation>
        <location evidence="1">Cell membrane</location>
        <topology evidence="1">Multi-pass membrane protein</topology>
    </subcellularLocation>
</comment>
<feature type="transmembrane region" description="Helical" evidence="7">
    <location>
        <begin position="310"/>
        <end position="326"/>
    </location>
</feature>
<dbReference type="InterPro" id="IPR020846">
    <property type="entry name" value="MFS_dom"/>
</dbReference>
<accession>A0A2R5GL27</accession>
<feature type="domain" description="Major facilitator superfamily (MFS) profile" evidence="9">
    <location>
        <begin position="8"/>
        <end position="424"/>
    </location>
</feature>
<evidence type="ECO:0000256" key="1">
    <source>
        <dbReference type="ARBA" id="ARBA00004651"/>
    </source>
</evidence>
<evidence type="ECO:0000259" key="9">
    <source>
        <dbReference type="PROSITE" id="PS50850"/>
    </source>
</evidence>
<dbReference type="InterPro" id="IPR036259">
    <property type="entry name" value="MFS_trans_sf"/>
</dbReference>
<dbReference type="SUPFAM" id="SSF103473">
    <property type="entry name" value="MFS general substrate transporter"/>
    <property type="match status" value="1"/>
</dbReference>
<dbReference type="InterPro" id="IPR050189">
    <property type="entry name" value="MFS_Efflux_Transporters"/>
</dbReference>
<evidence type="ECO:0000256" key="8">
    <source>
        <dbReference type="SAM" id="SignalP"/>
    </source>
</evidence>
<dbReference type="InterPro" id="IPR011701">
    <property type="entry name" value="MFS"/>
</dbReference>
<keyword evidence="8" id="KW-0732">Signal</keyword>
<evidence type="ECO:0000256" key="5">
    <source>
        <dbReference type="ARBA" id="ARBA00023136"/>
    </source>
</evidence>
<organism evidence="10 11">
    <name type="scientific">Hondaea fermentalgiana</name>
    <dbReference type="NCBI Taxonomy" id="2315210"/>
    <lineage>
        <taxon>Eukaryota</taxon>
        <taxon>Sar</taxon>
        <taxon>Stramenopiles</taxon>
        <taxon>Bigyra</taxon>
        <taxon>Labyrinthulomycetes</taxon>
        <taxon>Thraustochytrida</taxon>
        <taxon>Thraustochytriidae</taxon>
        <taxon>Hondaea</taxon>
    </lineage>
</organism>
<feature type="transmembrane region" description="Helical" evidence="7">
    <location>
        <begin position="95"/>
        <end position="115"/>
    </location>
</feature>
<name>A0A2R5GL27_9STRA</name>
<dbReference type="GO" id="GO:0022857">
    <property type="term" value="F:transmembrane transporter activity"/>
    <property type="evidence" value="ECO:0007669"/>
    <property type="project" value="InterPro"/>
</dbReference>
<proteinExistence type="predicted"/>
<evidence type="ECO:0000256" key="7">
    <source>
        <dbReference type="SAM" id="Phobius"/>
    </source>
</evidence>
<dbReference type="PANTHER" id="PTHR43124">
    <property type="entry name" value="PURINE EFFLUX PUMP PBUE"/>
    <property type="match status" value="1"/>
</dbReference>
<protein>
    <recommendedName>
        <fullName evidence="9">Major facilitator superfamily (MFS) profile domain-containing protein</fullName>
    </recommendedName>
</protein>
<keyword evidence="11" id="KW-1185">Reference proteome</keyword>
<comment type="caution">
    <text evidence="10">The sequence shown here is derived from an EMBL/GenBank/DDBJ whole genome shotgun (WGS) entry which is preliminary data.</text>
</comment>
<evidence type="ECO:0000313" key="11">
    <source>
        <dbReference type="Proteomes" id="UP000241890"/>
    </source>
</evidence>
<dbReference type="EMBL" id="BEYU01000100">
    <property type="protein sequence ID" value="GBG31587.1"/>
    <property type="molecule type" value="Genomic_DNA"/>
</dbReference>
<feature type="transmembrane region" description="Helical" evidence="7">
    <location>
        <begin position="277"/>
        <end position="298"/>
    </location>
</feature>
<keyword evidence="2" id="KW-1003">Cell membrane</keyword>
<evidence type="ECO:0000256" key="4">
    <source>
        <dbReference type="ARBA" id="ARBA00022989"/>
    </source>
</evidence>
<dbReference type="AlphaFoldDB" id="A0A2R5GL27"/>
<evidence type="ECO:0000256" key="3">
    <source>
        <dbReference type="ARBA" id="ARBA00022692"/>
    </source>
</evidence>
<feature type="transmembrane region" description="Helical" evidence="7">
    <location>
        <begin position="231"/>
        <end position="251"/>
    </location>
</feature>
<sequence length="461" mass="49878">MRKMLSRFVLVTLLEKLLVYTSVRVVYPLVNYLGDDWGLTREEMGYVLAAGEVAAIPAGLIAAMGDRVGNRVVAISAWYVFLAGSLMILAPSSLALIVCARVLVSLFGTLFLTVSQSSLVEQTDDSAIGFVTGITEMGWGFSILVLVPILTVVYEHTGWRPMFGILSALIAPLCIEVYRKYPKDARFAHTVRTEHNAPAAAASPLHGDDDQTKGTSRGSIFRGLSSLRKSTYWTCLFMTGPLLFNLSSLIFNTGHNVMFLAFADWAYEYYDVEAEKMGAASFAIGATEMIGDLLVIFIGDRVGLMRLTKIASVLFAFFVGMFILAADHSLAAGIALAALLFLPGETFIVAQIALAEKFVPQHLRTTMLGINFQCHFLGRAIGAFIAESLWKNGEILSTSLLGIGAAVVSLILVCAAHPYLPQTNSTNSNDVENDDANEDQSNDSGSPQETADIEEKSLVAT</sequence>
<keyword evidence="5 7" id="KW-0472">Membrane</keyword>
<dbReference type="GO" id="GO:0005886">
    <property type="term" value="C:plasma membrane"/>
    <property type="evidence" value="ECO:0007669"/>
    <property type="project" value="UniProtKB-SubCell"/>
</dbReference>
<feature type="transmembrane region" description="Helical" evidence="7">
    <location>
        <begin position="159"/>
        <end position="178"/>
    </location>
</feature>
<dbReference type="InParanoid" id="A0A2R5GL27"/>
<feature type="transmembrane region" description="Helical" evidence="7">
    <location>
        <begin position="366"/>
        <end position="386"/>
    </location>
</feature>
<dbReference type="PROSITE" id="PS50850">
    <property type="entry name" value="MFS"/>
    <property type="match status" value="1"/>
</dbReference>